<evidence type="ECO:0000259" key="3">
    <source>
        <dbReference type="PROSITE" id="PS50158"/>
    </source>
</evidence>
<keyword evidence="1" id="KW-0862">Zinc</keyword>
<evidence type="ECO:0000313" key="4">
    <source>
        <dbReference type="EMBL" id="EPS36240.1"/>
    </source>
</evidence>
<dbReference type="Gene3D" id="4.10.60.10">
    <property type="entry name" value="Zinc finger, CCHC-type"/>
    <property type="match status" value="1"/>
</dbReference>
<reference evidence="4 5" key="1">
    <citation type="journal article" date="2013" name="PLoS Genet.">
        <title>Genomic mechanisms accounting for the adaptation to parasitism in nematode-trapping fungi.</title>
        <authorList>
            <person name="Meerupati T."/>
            <person name="Andersson K.M."/>
            <person name="Friman E."/>
            <person name="Kumar D."/>
            <person name="Tunlid A."/>
            <person name="Ahren D."/>
        </authorList>
    </citation>
    <scope>NUCLEOTIDE SEQUENCE [LARGE SCALE GENOMIC DNA]</scope>
    <source>
        <strain evidence="4 5">CBS 200.50</strain>
    </source>
</reference>
<accession>S7ZZQ6</accession>
<proteinExistence type="predicted"/>
<dbReference type="InterPro" id="IPR001878">
    <property type="entry name" value="Znf_CCHC"/>
</dbReference>
<dbReference type="STRING" id="1284197.S7ZZQ6"/>
<dbReference type="Proteomes" id="UP000015100">
    <property type="component" value="Unassembled WGS sequence"/>
</dbReference>
<dbReference type="GO" id="GO:0008270">
    <property type="term" value="F:zinc ion binding"/>
    <property type="evidence" value="ECO:0007669"/>
    <property type="project" value="UniProtKB-KW"/>
</dbReference>
<feature type="domain" description="CCHC-type" evidence="3">
    <location>
        <begin position="464"/>
        <end position="478"/>
    </location>
</feature>
<dbReference type="AlphaFoldDB" id="S7ZZQ6"/>
<dbReference type="HOGENOM" id="CLU_366816_0_0_1"/>
<dbReference type="PROSITE" id="PS50158">
    <property type="entry name" value="ZF_CCHC"/>
    <property type="match status" value="1"/>
</dbReference>
<sequence length="760" mass="82061">MEGVPGPGVVDDGASTNEPKVKEVMDLTVDTTPYNTQLAAVILEEPKEQPLGTQEMRKFAKGTLEALGADENEKPPPARLRDEWSDSSDDDNEMIDDSGITLNLQEDVEEENRPEQPETILIDSSSDEEEPVKGRSKRTTASPNFSGPESKVEPETTKSNGAIAVSTGLKLGKAGKANTGIAKITRRPLAESISAGEVQVVDYSQTGSANGPALNARVLKGLSPSLPTRKPSSNGEVEVIDLVSDPVEIPTENAISDANKRAEPLETQSDADNDYSDDDAASSESESDDDDANHSDGAGDFIQLDDDDDEEEEGVISDNDSAVSSVDTDIWSIQQRYYVKQPSPPLLHEDSRDLFTEDMSGRTAAQKTLEKVLSQSEPKKRKICDICMEPHLTEQCDMLKCDVCQSSNEHFSFHCPYKTSAHKSLSDLPICNVPAGQKDFEIWRILPPRATQPAKKASKIPMSCYECGDDNHFGDDCPTFGRNRNSISSSSIWSAKSAAGWSTMNMESKYARRTGKNTPKTQEPDDGELGWFEARIQAAKAAIPDTDLKRDFADQMASAPQRSRGGNGNGGTRGSIQMNLPRSFPGQGHGDNGSNSFTRFQPSNNSGGGGGRFADRVGPRGGDSHYRPEHSRRDRSRSPRRPSLCDRVGGFSNQGNYRDRSHDFPRGNGPAPPRGNQNYHAVPPPPPPSSTYQPQYSQQGNSSSGGGWALPGSIQRSIQDSGQPPLPPGPPPGPPPRALGGGHRGGRGGRGGYRGGKRHR</sequence>
<feature type="compositionally biased region" description="Low complexity" evidence="2">
    <location>
        <begin position="1"/>
        <end position="13"/>
    </location>
</feature>
<feature type="region of interest" description="Disordered" evidence="2">
    <location>
        <begin position="1"/>
        <end position="23"/>
    </location>
</feature>
<feature type="compositionally biased region" description="Acidic residues" evidence="2">
    <location>
        <begin position="269"/>
        <end position="291"/>
    </location>
</feature>
<comment type="caution">
    <text evidence="4">The sequence shown here is derived from an EMBL/GenBank/DDBJ whole genome shotgun (WGS) entry which is preliminary data.</text>
</comment>
<name>S7ZZQ6_DACHA</name>
<dbReference type="eggNOG" id="ENOG502SXBM">
    <property type="taxonomic scope" value="Eukaryota"/>
</dbReference>
<feature type="region of interest" description="Disordered" evidence="2">
    <location>
        <begin position="44"/>
        <end position="161"/>
    </location>
</feature>
<feature type="compositionally biased region" description="Acidic residues" evidence="2">
    <location>
        <begin position="303"/>
        <end position="315"/>
    </location>
</feature>
<evidence type="ECO:0000256" key="1">
    <source>
        <dbReference type="PROSITE-ProRule" id="PRU00047"/>
    </source>
</evidence>
<keyword evidence="5" id="KW-1185">Reference proteome</keyword>
<gene>
    <name evidence="4" type="ORF">H072_10267</name>
</gene>
<keyword evidence="1" id="KW-0863">Zinc-finger</keyword>
<evidence type="ECO:0000256" key="2">
    <source>
        <dbReference type="SAM" id="MobiDB-lite"/>
    </source>
</evidence>
<dbReference type="OrthoDB" id="7608935at2759"/>
<feature type="compositionally biased region" description="Pro residues" evidence="2">
    <location>
        <begin position="724"/>
        <end position="737"/>
    </location>
</feature>
<evidence type="ECO:0000313" key="5">
    <source>
        <dbReference type="Proteomes" id="UP000015100"/>
    </source>
</evidence>
<feature type="compositionally biased region" description="Polar residues" evidence="2">
    <location>
        <begin position="592"/>
        <end position="602"/>
    </location>
</feature>
<feature type="compositionally biased region" description="Basic and acidic residues" evidence="2">
    <location>
        <begin position="613"/>
        <end position="632"/>
    </location>
</feature>
<feature type="region of interest" description="Disordered" evidence="2">
    <location>
        <begin position="222"/>
        <end position="321"/>
    </location>
</feature>
<keyword evidence="1" id="KW-0479">Metal-binding</keyword>
<protein>
    <recommendedName>
        <fullName evidence="3">CCHC-type domain-containing protein</fullName>
    </recommendedName>
</protein>
<reference evidence="5" key="2">
    <citation type="submission" date="2013-04" db="EMBL/GenBank/DDBJ databases">
        <title>Genomic mechanisms accounting for the adaptation to parasitism in nematode-trapping fungi.</title>
        <authorList>
            <person name="Ahren D.G."/>
        </authorList>
    </citation>
    <scope>NUCLEOTIDE SEQUENCE [LARGE SCALE GENOMIC DNA]</scope>
    <source>
        <strain evidence="5">CBS 200.50</strain>
    </source>
</reference>
<feature type="region of interest" description="Disordered" evidence="2">
    <location>
        <begin position="555"/>
        <end position="760"/>
    </location>
</feature>
<feature type="compositionally biased region" description="Low complexity" evidence="2">
    <location>
        <begin position="690"/>
        <end position="702"/>
    </location>
</feature>
<dbReference type="GO" id="GO:0003676">
    <property type="term" value="F:nucleic acid binding"/>
    <property type="evidence" value="ECO:0007669"/>
    <property type="project" value="InterPro"/>
</dbReference>
<dbReference type="EMBL" id="AQGS01000958">
    <property type="protein sequence ID" value="EPS36240.1"/>
    <property type="molecule type" value="Genomic_DNA"/>
</dbReference>
<feature type="compositionally biased region" description="Gly residues" evidence="2">
    <location>
        <begin position="739"/>
        <end position="754"/>
    </location>
</feature>
<feature type="compositionally biased region" description="Basic and acidic residues" evidence="2">
    <location>
        <begin position="71"/>
        <end position="84"/>
    </location>
</feature>
<organism evidence="4 5">
    <name type="scientific">Dactylellina haptotyla (strain CBS 200.50)</name>
    <name type="common">Nematode-trapping fungus</name>
    <name type="synonym">Monacrosporium haptotylum</name>
    <dbReference type="NCBI Taxonomy" id="1284197"/>
    <lineage>
        <taxon>Eukaryota</taxon>
        <taxon>Fungi</taxon>
        <taxon>Dikarya</taxon>
        <taxon>Ascomycota</taxon>
        <taxon>Pezizomycotina</taxon>
        <taxon>Orbiliomycetes</taxon>
        <taxon>Orbiliales</taxon>
        <taxon>Orbiliaceae</taxon>
        <taxon>Dactylellina</taxon>
    </lineage>
</organism>
<dbReference type="OMA" id="ICDICME"/>
<feature type="compositionally biased region" description="Acidic residues" evidence="2">
    <location>
        <begin position="85"/>
        <end position="96"/>
    </location>
</feature>